<dbReference type="PANTHER" id="PTHR43628:SF1">
    <property type="entry name" value="CHITIN SYNTHASE REGULATORY FACTOR 2-RELATED"/>
    <property type="match status" value="1"/>
</dbReference>
<proteinExistence type="predicted"/>
<dbReference type="Proteomes" id="UP000007963">
    <property type="component" value="Unassembled WGS sequence"/>
</dbReference>
<dbReference type="SMART" id="SM00671">
    <property type="entry name" value="SEL1"/>
    <property type="match status" value="3"/>
</dbReference>
<gene>
    <name evidence="1" type="ORF">ATEG_04778</name>
</gene>
<dbReference type="GO" id="GO:0032153">
    <property type="term" value="C:cell division site"/>
    <property type="evidence" value="ECO:0007669"/>
    <property type="project" value="TreeGrafter"/>
</dbReference>
<protein>
    <recommendedName>
        <fullName evidence="3">HCP-like protein</fullName>
    </recommendedName>
</protein>
<dbReference type="STRING" id="341663.Q0CNF6"/>
<dbReference type="RefSeq" id="XP_001213956.1">
    <property type="nucleotide sequence ID" value="XM_001213956.1"/>
</dbReference>
<dbReference type="GeneID" id="4320334"/>
<reference evidence="2" key="1">
    <citation type="submission" date="2005-09" db="EMBL/GenBank/DDBJ databases">
        <title>Annotation of the Aspergillus terreus NIH2624 genome.</title>
        <authorList>
            <person name="Birren B.W."/>
            <person name="Lander E.S."/>
            <person name="Galagan J.E."/>
            <person name="Nusbaum C."/>
            <person name="Devon K."/>
            <person name="Henn M."/>
            <person name="Ma L.-J."/>
            <person name="Jaffe D.B."/>
            <person name="Butler J."/>
            <person name="Alvarez P."/>
            <person name="Gnerre S."/>
            <person name="Grabherr M."/>
            <person name="Kleber M."/>
            <person name="Mauceli E.W."/>
            <person name="Brockman W."/>
            <person name="Rounsley S."/>
            <person name="Young S.K."/>
            <person name="LaButti K."/>
            <person name="Pushparaj V."/>
            <person name="DeCaprio D."/>
            <person name="Crawford M."/>
            <person name="Koehrsen M."/>
            <person name="Engels R."/>
            <person name="Montgomery P."/>
            <person name="Pearson M."/>
            <person name="Howarth C."/>
            <person name="Larson L."/>
            <person name="Luoma S."/>
            <person name="White J."/>
            <person name="Alvarado L."/>
            <person name="Kodira C.D."/>
            <person name="Zeng Q."/>
            <person name="Oleary S."/>
            <person name="Yandava C."/>
            <person name="Denning D.W."/>
            <person name="Nierman W.C."/>
            <person name="Milne T."/>
            <person name="Madden K."/>
        </authorList>
    </citation>
    <scope>NUCLEOTIDE SEQUENCE [LARGE SCALE GENOMIC DNA]</scope>
    <source>
        <strain evidence="2">NIH 2624 / FGSC A1156</strain>
    </source>
</reference>
<dbReference type="VEuPathDB" id="FungiDB:ATEG_04778"/>
<dbReference type="InterPro" id="IPR052945">
    <property type="entry name" value="Mitotic_Regulator"/>
</dbReference>
<dbReference type="InterPro" id="IPR011990">
    <property type="entry name" value="TPR-like_helical_dom_sf"/>
</dbReference>
<evidence type="ECO:0000313" key="1">
    <source>
        <dbReference type="EMBL" id="EAU35225.1"/>
    </source>
</evidence>
<dbReference type="AlphaFoldDB" id="Q0CNF6"/>
<dbReference type="InterPro" id="IPR006597">
    <property type="entry name" value="Sel1-like"/>
</dbReference>
<name>Q0CNF6_ASPTN</name>
<dbReference type="HOGENOM" id="CLU_101871_1_0_1"/>
<dbReference type="OMA" id="FRGWGVE"/>
<dbReference type="eggNOG" id="ENOG502R38G">
    <property type="taxonomic scope" value="Eukaryota"/>
</dbReference>
<organism evidence="1 2">
    <name type="scientific">Aspergillus terreus (strain NIH 2624 / FGSC A1156)</name>
    <dbReference type="NCBI Taxonomy" id="341663"/>
    <lineage>
        <taxon>Eukaryota</taxon>
        <taxon>Fungi</taxon>
        <taxon>Dikarya</taxon>
        <taxon>Ascomycota</taxon>
        <taxon>Pezizomycotina</taxon>
        <taxon>Eurotiomycetes</taxon>
        <taxon>Eurotiomycetidae</taxon>
        <taxon>Eurotiales</taxon>
        <taxon>Aspergillaceae</taxon>
        <taxon>Aspergillus</taxon>
        <taxon>Aspergillus subgen. Circumdati</taxon>
    </lineage>
</organism>
<evidence type="ECO:0008006" key="3">
    <source>
        <dbReference type="Google" id="ProtNLM"/>
    </source>
</evidence>
<dbReference type="SUPFAM" id="SSF81901">
    <property type="entry name" value="HCP-like"/>
    <property type="match status" value="1"/>
</dbReference>
<accession>Q0CNF6</accession>
<dbReference type="Gene3D" id="1.25.40.10">
    <property type="entry name" value="Tetratricopeptide repeat domain"/>
    <property type="match status" value="1"/>
</dbReference>
<dbReference type="Pfam" id="PF08238">
    <property type="entry name" value="Sel1"/>
    <property type="match status" value="3"/>
</dbReference>
<dbReference type="EMBL" id="CH476599">
    <property type="protein sequence ID" value="EAU35225.1"/>
    <property type="molecule type" value="Genomic_DNA"/>
</dbReference>
<sequence length="179" mass="19377">MFRRLADPDGANNALSQVLYGLALRHGWGCPQDSAKAVTYLSAAAANSASIESQALQAGMKKGGAAKGELVLAIFELGNCFRNGWGVAKDAVAARQYFETAANLGDTDAMNETAWCYLEGFGGKKDKFMAAKYYRMAEEKGSKLVGNSWYVFSLSPLLPHPPITRVRRTCTRGEEGGRR</sequence>
<dbReference type="PANTHER" id="PTHR43628">
    <property type="entry name" value="ACTIVATOR OF C KINASE PROTEIN 1-RELATED"/>
    <property type="match status" value="1"/>
</dbReference>
<dbReference type="GO" id="GO:0010972">
    <property type="term" value="P:negative regulation of G2/M transition of mitotic cell cycle"/>
    <property type="evidence" value="ECO:0007669"/>
    <property type="project" value="TreeGrafter"/>
</dbReference>
<dbReference type="OrthoDB" id="2148946at2759"/>
<evidence type="ECO:0000313" key="2">
    <source>
        <dbReference type="Proteomes" id="UP000007963"/>
    </source>
</evidence>